<protein>
    <recommendedName>
        <fullName evidence="4">Type IV secretion system protein VirB9</fullName>
    </recommendedName>
</protein>
<dbReference type="InterPro" id="IPR038161">
    <property type="entry name" value="VirB9/CagX/TrbG_C_sf"/>
</dbReference>
<dbReference type="EMBL" id="MBPK01000011">
    <property type="protein sequence ID" value="PKT81964.1"/>
    <property type="molecule type" value="Genomic_DNA"/>
</dbReference>
<organism evidence="2 3">
    <name type="scientific">Helicobacter winghamensis</name>
    <dbReference type="NCBI Taxonomy" id="157268"/>
    <lineage>
        <taxon>Bacteria</taxon>
        <taxon>Pseudomonadati</taxon>
        <taxon>Campylobacterota</taxon>
        <taxon>Epsilonproteobacteria</taxon>
        <taxon>Campylobacterales</taxon>
        <taxon>Helicobacteraceae</taxon>
        <taxon>Helicobacter</taxon>
    </lineage>
</organism>
<keyword evidence="3" id="KW-1185">Reference proteome</keyword>
<sequence>MKNKLILSLLCSVSLANIVNAEMVEPVGLQYLQGQAGGGQQSGENIFMHNNIKHDKSINNNIKESISINNQLTPQQIEALQIQQQQYIDPQQIQISPEEIELMKKAIRHQNLKALQNKFFEKKRTGFENVLTIPYEENKTQSIRTRFAMNTTLIFDTKIKSYILGDPQGYKVQEIPNMPNALAITPSLIGIDTNLTIFTEDNKLHNFYIFSTDYKNRQNPNLIVYIKDEEAMLYEEELKRQKAEESKNYLLIQEGIAKVKIRKDEIKRKFKQKAKDENKWLLAEDIFRDNKWTYFKYPKDKMPKIPTIFAVIDKKDTPVETKIIGDYIIAETINPKFTIYIGDSYICVEDLNKKEEKLEKPQKNNYQFKSPNIIETKEIKGK</sequence>
<gene>
    <name evidence="2" type="ORF">BCM31_01205</name>
</gene>
<evidence type="ECO:0000256" key="1">
    <source>
        <dbReference type="SAM" id="SignalP"/>
    </source>
</evidence>
<dbReference type="Pfam" id="PF03524">
    <property type="entry name" value="CagX"/>
    <property type="match status" value="1"/>
</dbReference>
<dbReference type="InterPro" id="IPR010258">
    <property type="entry name" value="Conjugal_tfr_TrbG/VirB9/CagX"/>
</dbReference>
<evidence type="ECO:0008006" key="4">
    <source>
        <dbReference type="Google" id="ProtNLM"/>
    </source>
</evidence>
<dbReference type="Gene3D" id="2.60.40.2500">
    <property type="match status" value="1"/>
</dbReference>
<reference evidence="2 3" key="1">
    <citation type="submission" date="2016-07" db="EMBL/GenBank/DDBJ databases">
        <title>Detection of Helicobacter winghamensis from caecal content of red fox (Vulpes vulpes).</title>
        <authorList>
            <person name="Zanoni R.G."/>
            <person name="Florio D."/>
            <person name="Caffara M."/>
            <person name="Renzi M."/>
            <person name="Parisi A."/>
            <person name="Pasquali F."/>
            <person name="Manfreda G."/>
        </authorList>
    </citation>
    <scope>NUCLEOTIDE SEQUENCE [LARGE SCALE GENOMIC DNA]</scope>
    <source>
        <strain evidence="2 3">295_13</strain>
    </source>
</reference>
<dbReference type="RefSeq" id="WP_101312979.1">
    <property type="nucleotide sequence ID" value="NZ_CP063087.1"/>
</dbReference>
<accession>A0A2N3PKM6</accession>
<feature type="chain" id="PRO_5014781538" description="Type IV secretion system protein VirB9" evidence="1">
    <location>
        <begin position="22"/>
        <end position="382"/>
    </location>
</feature>
<evidence type="ECO:0000313" key="2">
    <source>
        <dbReference type="EMBL" id="PKT81964.1"/>
    </source>
</evidence>
<dbReference type="OrthoDB" id="5515031at2"/>
<feature type="signal peptide" evidence="1">
    <location>
        <begin position="1"/>
        <end position="21"/>
    </location>
</feature>
<dbReference type="Proteomes" id="UP000233350">
    <property type="component" value="Unassembled WGS sequence"/>
</dbReference>
<proteinExistence type="predicted"/>
<evidence type="ECO:0000313" key="3">
    <source>
        <dbReference type="Proteomes" id="UP000233350"/>
    </source>
</evidence>
<comment type="caution">
    <text evidence="2">The sequence shown here is derived from an EMBL/GenBank/DDBJ whole genome shotgun (WGS) entry which is preliminary data.</text>
</comment>
<dbReference type="AlphaFoldDB" id="A0A2N3PKM6"/>
<keyword evidence="1" id="KW-0732">Signal</keyword>
<dbReference type="GeneID" id="78824960"/>
<name>A0A2N3PKM6_9HELI</name>